<evidence type="ECO:0000313" key="14">
    <source>
        <dbReference type="Proteomes" id="UP000278775"/>
    </source>
</evidence>
<comment type="subcellular location">
    <subcellularLocation>
        <location evidence="1 8">Cell outer membrane</location>
        <topology evidence="1 8">Multi-pass membrane protein</topology>
    </subcellularLocation>
</comment>
<keyword evidence="2 8" id="KW-0813">Transport</keyword>
<dbReference type="PANTHER" id="PTHR30069">
    <property type="entry name" value="TONB-DEPENDENT OUTER MEMBRANE RECEPTOR"/>
    <property type="match status" value="1"/>
</dbReference>
<dbReference type="InterPro" id="IPR037066">
    <property type="entry name" value="Plug_dom_sf"/>
</dbReference>
<comment type="caution">
    <text evidence="13">The sequence shown here is derived from an EMBL/GenBank/DDBJ whole genome shotgun (WGS) entry which is preliminary data.</text>
</comment>
<dbReference type="EMBL" id="QWIU01000002">
    <property type="protein sequence ID" value="RNA62149.1"/>
    <property type="molecule type" value="Genomic_DNA"/>
</dbReference>
<gene>
    <name evidence="13" type="ORF">D1631_09505</name>
</gene>
<dbReference type="GO" id="GO:0009279">
    <property type="term" value="C:cell outer membrane"/>
    <property type="evidence" value="ECO:0007669"/>
    <property type="project" value="UniProtKB-SubCell"/>
</dbReference>
<feature type="signal peptide" evidence="10">
    <location>
        <begin position="1"/>
        <end position="29"/>
    </location>
</feature>
<evidence type="ECO:0000256" key="3">
    <source>
        <dbReference type="ARBA" id="ARBA00022452"/>
    </source>
</evidence>
<dbReference type="InterPro" id="IPR036942">
    <property type="entry name" value="Beta-barrel_TonB_sf"/>
</dbReference>
<dbReference type="InterPro" id="IPR039426">
    <property type="entry name" value="TonB-dep_rcpt-like"/>
</dbReference>
<name>A0A3M7THL0_9FLAO</name>
<dbReference type="RefSeq" id="WP_122636240.1">
    <property type="nucleotide sequence ID" value="NZ_QWIU01000002.1"/>
</dbReference>
<dbReference type="AlphaFoldDB" id="A0A3M7THL0"/>
<organism evidence="13 14">
    <name type="scientific">Chryseobacterium nematophagum</name>
    <dbReference type="NCBI Taxonomy" id="2305228"/>
    <lineage>
        <taxon>Bacteria</taxon>
        <taxon>Pseudomonadati</taxon>
        <taxon>Bacteroidota</taxon>
        <taxon>Flavobacteriia</taxon>
        <taxon>Flavobacteriales</taxon>
        <taxon>Weeksellaceae</taxon>
        <taxon>Chryseobacterium group</taxon>
        <taxon>Chryseobacterium</taxon>
    </lineage>
</organism>
<evidence type="ECO:0000256" key="10">
    <source>
        <dbReference type="SAM" id="SignalP"/>
    </source>
</evidence>
<dbReference type="InterPro" id="IPR008969">
    <property type="entry name" value="CarboxyPept-like_regulatory"/>
</dbReference>
<dbReference type="PROSITE" id="PS52016">
    <property type="entry name" value="TONB_DEPENDENT_REC_3"/>
    <property type="match status" value="1"/>
</dbReference>
<keyword evidence="5 10" id="KW-0732">Signal</keyword>
<evidence type="ECO:0000256" key="7">
    <source>
        <dbReference type="ARBA" id="ARBA00023237"/>
    </source>
</evidence>
<feature type="domain" description="Outer membrane protein beta-barrel" evidence="12">
    <location>
        <begin position="419"/>
        <end position="840"/>
    </location>
</feature>
<dbReference type="SUPFAM" id="SSF49464">
    <property type="entry name" value="Carboxypeptidase regulatory domain-like"/>
    <property type="match status" value="1"/>
</dbReference>
<dbReference type="PANTHER" id="PTHR30069:SF29">
    <property type="entry name" value="HEMOGLOBIN AND HEMOGLOBIN-HAPTOGLOBIN-BINDING PROTEIN 1-RELATED"/>
    <property type="match status" value="1"/>
</dbReference>
<dbReference type="InterPro" id="IPR041700">
    <property type="entry name" value="OMP_b-brl_3"/>
</dbReference>
<evidence type="ECO:0000259" key="12">
    <source>
        <dbReference type="Pfam" id="PF14905"/>
    </source>
</evidence>
<comment type="similarity">
    <text evidence="8">Belongs to the TonB-dependent receptor family.</text>
</comment>
<keyword evidence="3 8" id="KW-1134">Transmembrane beta strand</keyword>
<dbReference type="GO" id="GO:0015344">
    <property type="term" value="F:siderophore uptake transmembrane transporter activity"/>
    <property type="evidence" value="ECO:0007669"/>
    <property type="project" value="TreeGrafter"/>
</dbReference>
<dbReference type="Pfam" id="PF14905">
    <property type="entry name" value="OMP_b-brl_3"/>
    <property type="match status" value="1"/>
</dbReference>
<evidence type="ECO:0000256" key="9">
    <source>
        <dbReference type="SAM" id="MobiDB-lite"/>
    </source>
</evidence>
<evidence type="ECO:0000259" key="11">
    <source>
        <dbReference type="Pfam" id="PF07715"/>
    </source>
</evidence>
<dbReference type="GO" id="GO:0044718">
    <property type="term" value="P:siderophore transmembrane transport"/>
    <property type="evidence" value="ECO:0007669"/>
    <property type="project" value="TreeGrafter"/>
</dbReference>
<evidence type="ECO:0000256" key="1">
    <source>
        <dbReference type="ARBA" id="ARBA00004571"/>
    </source>
</evidence>
<accession>A0A3M7THL0</accession>
<proteinExistence type="inferred from homology"/>
<evidence type="ECO:0000313" key="13">
    <source>
        <dbReference type="EMBL" id="RNA62149.1"/>
    </source>
</evidence>
<dbReference type="Proteomes" id="UP000278775">
    <property type="component" value="Unassembled WGS sequence"/>
</dbReference>
<evidence type="ECO:0000256" key="6">
    <source>
        <dbReference type="ARBA" id="ARBA00023136"/>
    </source>
</evidence>
<dbReference type="Gene3D" id="2.40.170.20">
    <property type="entry name" value="TonB-dependent receptor, beta-barrel domain"/>
    <property type="match status" value="1"/>
</dbReference>
<sequence length="872" mass="98073">MKQTEIINIFTKKTLGFTFVLTAAAFAFAQEKVSISGTVVSKNNQPVPYASVSFSNKENKLFSDATLTDEKGQYTLDIAPGNYDITIEAIDYKKGLVNKQISIAGNIGALSIEPEASSTNLKTGDIQGVTITVQATKPYKVELDKKTYDPSQDIVSKGGNLQDVLSNVPSVSVDTDGTVSMRGNSNVKFLINGKPSSLLGIDDGANALQSIPADQIERIEVITNPSSKFEASGTAGILNIILKKDKKIGFNGSVTGTIGYLPRTNLNTNLSWRKGNWTWFLNGGGGYQRNQSTTKNSTIQKKNDINALNVNNFPFTQSSIQDGKTKREGDNYNLNAGLTHDFSDKTSINLSGMIRSFNNDQNALNTYDEIEYRTTTHLDTNGDLIEDGPRTIENLNRTRNSIGNNKNFATQIDFGLDQKIGDNGQLFTASGSYQTNKSDGYNVITQNTFNTTTQITEKNLINNVNTNSKTNTFIGKADYELPIGEKSKFEAGARYDYNKNTYDYLVTESNGGNPFTTRYDFTSNTVYSESILGIYAQYKSKIGEKFAYQVGLRSELSKIDIDFQNYDQNQNLVNSSVNKNYTKFFPSVFLSYDIAKNNQILINYSRRINRPRAFSLIPFMSFDDDRNYFRGNPNLNPTYENSFEVGYNLSNKKITFNPTLYFKKSEDEQNRYQYVDETGAVNTIPFNVGTETNYGLDLNGTYDPFKWWKMMLSADLYGYKNTGSFNLFPDNPETLNDFSGSGFSYRIRFNNTFKPTKNLSFQLQGFYRAAEKTAMNNRKSMYGLDLGLSQTIWNGNGTIGFNIRDIFNTRKMRNYANNAQFTREMEMQWQPRQFALSFTYRFKQGEKIDTKPKIKKDINSNTSGEDDQQGPM</sequence>
<feature type="chain" id="PRO_5018047207" evidence="10">
    <location>
        <begin position="30"/>
        <end position="872"/>
    </location>
</feature>
<dbReference type="InterPro" id="IPR012910">
    <property type="entry name" value="Plug_dom"/>
</dbReference>
<keyword evidence="7 8" id="KW-0998">Cell outer membrane</keyword>
<feature type="domain" description="TonB-dependent receptor plug" evidence="11">
    <location>
        <begin position="157"/>
        <end position="236"/>
    </location>
</feature>
<reference evidence="13 14" key="1">
    <citation type="submission" date="2018-08" db="EMBL/GenBank/DDBJ databases">
        <title>Chryseobacterium nematophagum: a novel matrix digesting pathogen of nematodes.</title>
        <authorList>
            <person name="Page A."/>
            <person name="Roberts M."/>
            <person name="Felix M.-A."/>
            <person name="Weir W."/>
        </authorList>
    </citation>
    <scope>NUCLEOTIDE SEQUENCE [LARGE SCALE GENOMIC DNA]</scope>
    <source>
        <strain evidence="13 14">JUb129</strain>
    </source>
</reference>
<feature type="region of interest" description="Disordered" evidence="9">
    <location>
        <begin position="850"/>
        <end position="872"/>
    </location>
</feature>
<keyword evidence="6 8" id="KW-0472">Membrane</keyword>
<dbReference type="OrthoDB" id="8764943at2"/>
<dbReference type="SUPFAM" id="SSF56935">
    <property type="entry name" value="Porins"/>
    <property type="match status" value="1"/>
</dbReference>
<protein>
    <submittedName>
        <fullName evidence="13">TonB-dependent receptor</fullName>
    </submittedName>
</protein>
<dbReference type="Gene3D" id="2.170.130.10">
    <property type="entry name" value="TonB-dependent receptor, plug domain"/>
    <property type="match status" value="1"/>
</dbReference>
<keyword evidence="4 8" id="KW-0812">Transmembrane</keyword>
<evidence type="ECO:0000256" key="2">
    <source>
        <dbReference type="ARBA" id="ARBA00022448"/>
    </source>
</evidence>
<dbReference type="Gene3D" id="2.60.40.1120">
    <property type="entry name" value="Carboxypeptidase-like, regulatory domain"/>
    <property type="match status" value="1"/>
</dbReference>
<evidence type="ECO:0000256" key="5">
    <source>
        <dbReference type="ARBA" id="ARBA00022729"/>
    </source>
</evidence>
<dbReference type="Pfam" id="PF13620">
    <property type="entry name" value="CarboxypepD_reg"/>
    <property type="match status" value="1"/>
</dbReference>
<evidence type="ECO:0000256" key="4">
    <source>
        <dbReference type="ARBA" id="ARBA00022692"/>
    </source>
</evidence>
<dbReference type="Pfam" id="PF07715">
    <property type="entry name" value="Plug"/>
    <property type="match status" value="1"/>
</dbReference>
<evidence type="ECO:0000256" key="8">
    <source>
        <dbReference type="PROSITE-ProRule" id="PRU01360"/>
    </source>
</evidence>
<keyword evidence="13" id="KW-0675">Receptor</keyword>